<evidence type="ECO:0000256" key="2">
    <source>
        <dbReference type="ARBA" id="ARBA00022448"/>
    </source>
</evidence>
<feature type="transmembrane region" description="Helical" evidence="8">
    <location>
        <begin position="70"/>
        <end position="91"/>
    </location>
</feature>
<gene>
    <name evidence="10" type="ORF">HHI36_012310</name>
</gene>
<dbReference type="InterPro" id="IPR036259">
    <property type="entry name" value="MFS_trans_sf"/>
</dbReference>
<keyword evidence="2" id="KW-0813">Transport</keyword>
<feature type="transmembrane region" description="Helical" evidence="8">
    <location>
        <begin position="324"/>
        <end position="346"/>
    </location>
</feature>
<evidence type="ECO:0000256" key="1">
    <source>
        <dbReference type="ARBA" id="ARBA00004651"/>
    </source>
</evidence>
<reference evidence="10 11" key="1">
    <citation type="journal article" date="2021" name="BMC Biol.">
        <title>Horizontally acquired antibacterial genes associated with adaptive radiation of ladybird beetles.</title>
        <authorList>
            <person name="Li H.S."/>
            <person name="Tang X.F."/>
            <person name="Huang Y.H."/>
            <person name="Xu Z.Y."/>
            <person name="Chen M.L."/>
            <person name="Du X.Y."/>
            <person name="Qiu B.Y."/>
            <person name="Chen P.T."/>
            <person name="Zhang W."/>
            <person name="Slipinski A."/>
            <person name="Escalona H.E."/>
            <person name="Waterhouse R.M."/>
            <person name="Zwick A."/>
            <person name="Pang H."/>
        </authorList>
    </citation>
    <scope>NUCLEOTIDE SEQUENCE [LARGE SCALE GENOMIC DNA]</scope>
    <source>
        <strain evidence="10">SYSU2018</strain>
    </source>
</reference>
<dbReference type="PANTHER" id="PTHR48021">
    <property type="match status" value="1"/>
</dbReference>
<name>A0ABD2NDW7_9CUCU</name>
<dbReference type="InterPro" id="IPR005828">
    <property type="entry name" value="MFS_sugar_transport-like"/>
</dbReference>
<evidence type="ECO:0000313" key="11">
    <source>
        <dbReference type="Proteomes" id="UP001516400"/>
    </source>
</evidence>
<feature type="transmembrane region" description="Helical" evidence="8">
    <location>
        <begin position="123"/>
        <end position="144"/>
    </location>
</feature>
<keyword evidence="11" id="KW-1185">Reference proteome</keyword>
<accession>A0ABD2NDW7</accession>
<keyword evidence="5 8" id="KW-0812">Transmembrane</keyword>
<keyword evidence="6 8" id="KW-1133">Transmembrane helix</keyword>
<evidence type="ECO:0000256" key="7">
    <source>
        <dbReference type="ARBA" id="ARBA00023136"/>
    </source>
</evidence>
<proteinExistence type="predicted"/>
<keyword evidence="4" id="KW-0762">Sugar transport</keyword>
<dbReference type="SUPFAM" id="SSF103473">
    <property type="entry name" value="MFS general substrate transporter"/>
    <property type="match status" value="1"/>
</dbReference>
<dbReference type="InterPro" id="IPR005829">
    <property type="entry name" value="Sugar_transporter_CS"/>
</dbReference>
<feature type="transmembrane region" description="Helical" evidence="8">
    <location>
        <begin position="180"/>
        <end position="201"/>
    </location>
</feature>
<dbReference type="InterPro" id="IPR020846">
    <property type="entry name" value="MFS_dom"/>
</dbReference>
<keyword evidence="7 8" id="KW-0472">Membrane</keyword>
<evidence type="ECO:0000256" key="4">
    <source>
        <dbReference type="ARBA" id="ARBA00022597"/>
    </source>
</evidence>
<sequence length="462" mass="52949">MVNSIWNAFRKRKTNNIIPEYNQQASYHVQYSITAIVSLSVFFSGLQYGWPSPSLPYLKKRHELTEDQTYWIISMLPFGSIVFSILFPFLSDTIGGKLLILFTAFGHFTAWVLIGFMENVEAIYIARFCAGLCDGICFITPMYLGEIVDSKIRGTMVSVTIMSFVLGPLVINILEIYIDIYLVAKIFSVWPIIFFGCALWMPESPYFLVIKKRDEEAKETLQWLRGTTAIHEEYNRISEAISNKVEFKELFLSKQNRRGLVIVVILRMIQQLIGSSVIMFHLQEILQETGYNISPSTTASIYLAIQNIFSLVSLNFADNFGRKPLLIFSLILTGILMFIVGTYFFLKIETEIDIQRFSYMPVFALMMYRASISVGLQKIPAIYTSEVFTPQMKGFANAICSVAYNVGILIGSEFFTRIKQNFEIYFSFYGFALVAFVGLFFVIYYLPETKGKTIEEIQEELK</sequence>
<dbReference type="FunFam" id="1.20.1250.20:FF:000218">
    <property type="entry name" value="facilitated trehalose transporter Tret1"/>
    <property type="match status" value="1"/>
</dbReference>
<evidence type="ECO:0000313" key="10">
    <source>
        <dbReference type="EMBL" id="KAL3276945.1"/>
    </source>
</evidence>
<keyword evidence="3" id="KW-1003">Cell membrane</keyword>
<feature type="transmembrane region" description="Helical" evidence="8">
    <location>
        <begin position="98"/>
        <end position="117"/>
    </location>
</feature>
<evidence type="ECO:0000259" key="9">
    <source>
        <dbReference type="PROSITE" id="PS50850"/>
    </source>
</evidence>
<dbReference type="EMBL" id="JABFTP020000103">
    <property type="protein sequence ID" value="KAL3276945.1"/>
    <property type="molecule type" value="Genomic_DNA"/>
</dbReference>
<feature type="transmembrane region" description="Helical" evidence="8">
    <location>
        <begin position="260"/>
        <end position="279"/>
    </location>
</feature>
<dbReference type="InterPro" id="IPR050549">
    <property type="entry name" value="MFS_Trehalose_Transporter"/>
</dbReference>
<evidence type="ECO:0000256" key="8">
    <source>
        <dbReference type="SAM" id="Phobius"/>
    </source>
</evidence>
<evidence type="ECO:0000256" key="5">
    <source>
        <dbReference type="ARBA" id="ARBA00022692"/>
    </source>
</evidence>
<protein>
    <recommendedName>
        <fullName evidence="9">Major facilitator superfamily (MFS) profile domain-containing protein</fullName>
    </recommendedName>
</protein>
<dbReference type="Pfam" id="PF00083">
    <property type="entry name" value="Sugar_tr"/>
    <property type="match status" value="1"/>
</dbReference>
<feature type="transmembrane region" description="Helical" evidence="8">
    <location>
        <begin position="424"/>
        <end position="446"/>
    </location>
</feature>
<comment type="caution">
    <text evidence="10">The sequence shown here is derived from an EMBL/GenBank/DDBJ whole genome shotgun (WGS) entry which is preliminary data.</text>
</comment>
<dbReference type="PROSITE" id="PS00216">
    <property type="entry name" value="SUGAR_TRANSPORT_1"/>
    <property type="match status" value="1"/>
</dbReference>
<dbReference type="AlphaFoldDB" id="A0ABD2NDW7"/>
<feature type="domain" description="Major facilitator superfamily (MFS) profile" evidence="9">
    <location>
        <begin position="33"/>
        <end position="450"/>
    </location>
</feature>
<dbReference type="PANTHER" id="PTHR48021:SF46">
    <property type="entry name" value="MAJOR FACILITATOR SUPERFAMILY (MFS) PROFILE DOMAIN-CONTAINING PROTEIN"/>
    <property type="match status" value="1"/>
</dbReference>
<dbReference type="PROSITE" id="PS50850">
    <property type="entry name" value="MFS"/>
    <property type="match status" value="1"/>
</dbReference>
<comment type="subcellular location">
    <subcellularLocation>
        <location evidence="1">Cell membrane</location>
        <topology evidence="1">Multi-pass membrane protein</topology>
    </subcellularLocation>
</comment>
<feature type="transmembrane region" description="Helical" evidence="8">
    <location>
        <begin position="31"/>
        <end position="50"/>
    </location>
</feature>
<dbReference type="GO" id="GO:0005886">
    <property type="term" value="C:plasma membrane"/>
    <property type="evidence" value="ECO:0007669"/>
    <property type="project" value="UniProtKB-SubCell"/>
</dbReference>
<feature type="transmembrane region" description="Helical" evidence="8">
    <location>
        <begin position="156"/>
        <end position="174"/>
    </location>
</feature>
<dbReference type="Gene3D" id="1.20.1250.20">
    <property type="entry name" value="MFS general substrate transporter like domains"/>
    <property type="match status" value="1"/>
</dbReference>
<evidence type="ECO:0000256" key="6">
    <source>
        <dbReference type="ARBA" id="ARBA00022989"/>
    </source>
</evidence>
<organism evidence="10 11">
    <name type="scientific">Cryptolaemus montrouzieri</name>
    <dbReference type="NCBI Taxonomy" id="559131"/>
    <lineage>
        <taxon>Eukaryota</taxon>
        <taxon>Metazoa</taxon>
        <taxon>Ecdysozoa</taxon>
        <taxon>Arthropoda</taxon>
        <taxon>Hexapoda</taxon>
        <taxon>Insecta</taxon>
        <taxon>Pterygota</taxon>
        <taxon>Neoptera</taxon>
        <taxon>Endopterygota</taxon>
        <taxon>Coleoptera</taxon>
        <taxon>Polyphaga</taxon>
        <taxon>Cucujiformia</taxon>
        <taxon>Coccinelloidea</taxon>
        <taxon>Coccinellidae</taxon>
        <taxon>Scymninae</taxon>
        <taxon>Scymnini</taxon>
        <taxon>Cryptolaemus</taxon>
    </lineage>
</organism>
<evidence type="ECO:0000256" key="3">
    <source>
        <dbReference type="ARBA" id="ARBA00022475"/>
    </source>
</evidence>
<dbReference type="Proteomes" id="UP001516400">
    <property type="component" value="Unassembled WGS sequence"/>
</dbReference>